<evidence type="ECO:0000313" key="2">
    <source>
        <dbReference type="Proteomes" id="UP000265520"/>
    </source>
</evidence>
<proteinExistence type="predicted"/>
<evidence type="ECO:0000313" key="1">
    <source>
        <dbReference type="EMBL" id="MCI26518.1"/>
    </source>
</evidence>
<accession>A0A392QQI8</accession>
<organism evidence="1 2">
    <name type="scientific">Trifolium medium</name>
    <dbReference type="NCBI Taxonomy" id="97028"/>
    <lineage>
        <taxon>Eukaryota</taxon>
        <taxon>Viridiplantae</taxon>
        <taxon>Streptophyta</taxon>
        <taxon>Embryophyta</taxon>
        <taxon>Tracheophyta</taxon>
        <taxon>Spermatophyta</taxon>
        <taxon>Magnoliopsida</taxon>
        <taxon>eudicotyledons</taxon>
        <taxon>Gunneridae</taxon>
        <taxon>Pentapetalae</taxon>
        <taxon>rosids</taxon>
        <taxon>fabids</taxon>
        <taxon>Fabales</taxon>
        <taxon>Fabaceae</taxon>
        <taxon>Papilionoideae</taxon>
        <taxon>50 kb inversion clade</taxon>
        <taxon>NPAAA clade</taxon>
        <taxon>Hologalegina</taxon>
        <taxon>IRL clade</taxon>
        <taxon>Trifolieae</taxon>
        <taxon>Trifolium</taxon>
    </lineage>
</organism>
<dbReference type="EMBL" id="LXQA010153761">
    <property type="protein sequence ID" value="MCI26518.1"/>
    <property type="molecule type" value="Genomic_DNA"/>
</dbReference>
<keyword evidence="2" id="KW-1185">Reference proteome</keyword>
<dbReference type="AlphaFoldDB" id="A0A392QQI8"/>
<sequence length="64" mass="7011">ILVRKFEQAWQKSSDANENHTAIAVQCGCGGYRISKTAAAIADADRNLKPLKPLQDSLATFYQS</sequence>
<feature type="non-terminal residue" evidence="1">
    <location>
        <position position="1"/>
    </location>
</feature>
<reference evidence="1 2" key="1">
    <citation type="journal article" date="2018" name="Front. Plant Sci.">
        <title>Red Clover (Trifolium pratense) and Zigzag Clover (T. medium) - A Picture of Genomic Similarities and Differences.</title>
        <authorList>
            <person name="Dluhosova J."/>
            <person name="Istvanek J."/>
            <person name="Nedelnik J."/>
            <person name="Repkova J."/>
        </authorList>
    </citation>
    <scope>NUCLEOTIDE SEQUENCE [LARGE SCALE GENOMIC DNA]</scope>
    <source>
        <strain evidence="2">cv. 10/8</strain>
        <tissue evidence="1">Leaf</tissue>
    </source>
</reference>
<name>A0A392QQI8_9FABA</name>
<protein>
    <submittedName>
        <fullName evidence="1">Uncharacterized protein</fullName>
    </submittedName>
</protein>
<dbReference type="Proteomes" id="UP000265520">
    <property type="component" value="Unassembled WGS sequence"/>
</dbReference>
<comment type="caution">
    <text evidence="1">The sequence shown here is derived from an EMBL/GenBank/DDBJ whole genome shotgun (WGS) entry which is preliminary data.</text>
</comment>